<dbReference type="Proteomes" id="UP000245839">
    <property type="component" value="Unassembled WGS sequence"/>
</dbReference>
<evidence type="ECO:0000313" key="5">
    <source>
        <dbReference type="Proteomes" id="UP000245839"/>
    </source>
</evidence>
<dbReference type="CDD" id="cd00093">
    <property type="entry name" value="HTH_XRE"/>
    <property type="match status" value="1"/>
</dbReference>
<dbReference type="SMART" id="SM00530">
    <property type="entry name" value="HTH_XRE"/>
    <property type="match status" value="1"/>
</dbReference>
<dbReference type="EMBL" id="QGDJ01000028">
    <property type="protein sequence ID" value="PWJ09852.1"/>
    <property type="molecule type" value="Genomic_DNA"/>
</dbReference>
<reference evidence="3 5" key="2">
    <citation type="submission" date="2018-03" db="EMBL/GenBank/DDBJ databases">
        <title>Genomic Encyclopedia of Archaeal and Bacterial Type Strains, Phase II (KMG-II): from individual species to whole genera.</title>
        <authorList>
            <person name="Goeker M."/>
        </authorList>
    </citation>
    <scope>NUCLEOTIDE SEQUENCE [LARGE SCALE GENOMIC DNA]</scope>
    <source>
        <strain evidence="3 5">DSM 25227</strain>
    </source>
</reference>
<evidence type="ECO:0000259" key="2">
    <source>
        <dbReference type="PROSITE" id="PS50943"/>
    </source>
</evidence>
<evidence type="ECO:0000313" key="3">
    <source>
        <dbReference type="EMBL" id="PWJ09852.1"/>
    </source>
</evidence>
<dbReference type="PANTHER" id="PTHR46558">
    <property type="entry name" value="TRACRIPTIONAL REGULATORY PROTEIN-RELATED-RELATED"/>
    <property type="match status" value="1"/>
</dbReference>
<accession>A0A2Y9C9A7</accession>
<keyword evidence="1" id="KW-0238">DNA-binding</keyword>
<dbReference type="PROSITE" id="PS50943">
    <property type="entry name" value="HTH_CROC1"/>
    <property type="match status" value="1"/>
</dbReference>
<evidence type="ECO:0000313" key="6">
    <source>
        <dbReference type="Proteomes" id="UP000251571"/>
    </source>
</evidence>
<dbReference type="Gene3D" id="1.10.260.40">
    <property type="entry name" value="lambda repressor-like DNA-binding domains"/>
    <property type="match status" value="1"/>
</dbReference>
<dbReference type="InterPro" id="IPR001387">
    <property type="entry name" value="Cro/C1-type_HTH"/>
</dbReference>
<dbReference type="Pfam" id="PF12844">
    <property type="entry name" value="HTH_19"/>
    <property type="match status" value="1"/>
</dbReference>
<dbReference type="AlphaFoldDB" id="A0A2Y9C9A7"/>
<dbReference type="RefSeq" id="WP_109566606.1">
    <property type="nucleotide sequence ID" value="NZ_QGDJ01000028.1"/>
</dbReference>
<evidence type="ECO:0000256" key="1">
    <source>
        <dbReference type="ARBA" id="ARBA00023125"/>
    </source>
</evidence>
<dbReference type="PANTHER" id="PTHR46558:SF13">
    <property type="entry name" value="HTH-TYPE TRANSCRIPTIONAL REGULATOR IMMR"/>
    <property type="match status" value="1"/>
</dbReference>
<evidence type="ECO:0000313" key="4">
    <source>
        <dbReference type="EMBL" id="SSA51933.1"/>
    </source>
</evidence>
<feature type="domain" description="HTH cro/C1-type" evidence="2">
    <location>
        <begin position="25"/>
        <end position="76"/>
    </location>
</feature>
<dbReference type="EMBL" id="UETC01000028">
    <property type="protein sequence ID" value="SSA51933.1"/>
    <property type="molecule type" value="Genomic_DNA"/>
</dbReference>
<dbReference type="OrthoDB" id="5659783at2"/>
<organism evidence="4 6">
    <name type="scientific">Jannaschia seohaensis</name>
    <dbReference type="NCBI Taxonomy" id="475081"/>
    <lineage>
        <taxon>Bacteria</taxon>
        <taxon>Pseudomonadati</taxon>
        <taxon>Pseudomonadota</taxon>
        <taxon>Alphaproteobacteria</taxon>
        <taxon>Rhodobacterales</taxon>
        <taxon>Roseobacteraceae</taxon>
        <taxon>Jannaschia</taxon>
    </lineage>
</organism>
<gene>
    <name evidence="3" type="ORF">BCF38_12813</name>
    <name evidence="4" type="ORF">SAMN05421539_12813</name>
</gene>
<reference evidence="4 6" key="1">
    <citation type="submission" date="2016-10" db="EMBL/GenBank/DDBJ databases">
        <authorList>
            <person name="Cai Z."/>
        </authorList>
    </citation>
    <scope>NUCLEOTIDE SEQUENCE [LARGE SCALE GENOMIC DNA]</scope>
    <source>
        <strain evidence="4 6">DSM 25227</strain>
    </source>
</reference>
<protein>
    <submittedName>
        <fullName evidence="4">Helix-turn-helix domain-containing protein</fullName>
    </submittedName>
    <submittedName>
        <fullName evidence="3">Helix-turn-helix protein</fullName>
    </submittedName>
</protein>
<dbReference type="GO" id="GO:0003677">
    <property type="term" value="F:DNA binding"/>
    <property type="evidence" value="ECO:0007669"/>
    <property type="project" value="UniProtKB-KW"/>
</dbReference>
<proteinExistence type="predicted"/>
<sequence length="129" mass="14133">MPEDQTTDNWYDPEATTFGDRLTGAREAAGLGQAELARRIGVKIKTLRAWENDQSEPRANRLSTLCGLLNVSLVWLLTGEAVGQTPTPVADEDGALLEEVESLRREALSLTERLGLLETRLRTRLAGSA</sequence>
<keyword evidence="5" id="KW-1185">Reference proteome</keyword>
<dbReference type="Proteomes" id="UP000251571">
    <property type="component" value="Unassembled WGS sequence"/>
</dbReference>
<dbReference type="InterPro" id="IPR010982">
    <property type="entry name" value="Lambda_DNA-bd_dom_sf"/>
</dbReference>
<dbReference type="SUPFAM" id="SSF47413">
    <property type="entry name" value="lambda repressor-like DNA-binding domains"/>
    <property type="match status" value="1"/>
</dbReference>
<name>A0A2Y9C9A7_9RHOB</name>